<dbReference type="RefSeq" id="WP_215368580.1">
    <property type="nucleotide sequence ID" value="NZ_JAGTIS010000001.1"/>
</dbReference>
<proteinExistence type="predicted"/>
<evidence type="ECO:0000313" key="2">
    <source>
        <dbReference type="EMBL" id="MBT8764616.1"/>
    </source>
</evidence>
<sequence length="148" mass="16301">MLANMRHSPASWLLQGFARLRFTPPDKSAKEVLQAAFRGRREAGARQSIRSDTRPHATHRQLQQDALILQVTIPHLANVLLLVDQQVGSGTRLQIGKRSVWGSRLISRGWGLGCLAIANLPTSPTVNSLLPPIPQRTQKKSRASSPAF</sequence>
<reference evidence="2 3" key="1">
    <citation type="submission" date="2021-04" db="EMBL/GenBank/DDBJ databases">
        <title>Pseudomonas boanensis sp. nov., a bacterium isolated from river water used for household purposes in Boane District, Mozambique.</title>
        <authorList>
            <person name="Nicklasson M."/>
            <person name="Martin-Rodriguez A.J."/>
            <person name="Thorell K."/>
            <person name="Neves L."/>
            <person name="Mussagy A."/>
            <person name="Rydberg H.A."/>
            <person name="Hernroth B."/>
            <person name="Svensson-Stadler L."/>
            <person name="Sjoling A."/>
        </authorList>
    </citation>
    <scope>NUCLEOTIDE SEQUENCE [LARGE SCALE GENOMIC DNA]</scope>
    <source>
        <strain evidence="2 3">DB1</strain>
    </source>
</reference>
<protein>
    <submittedName>
        <fullName evidence="2">Uncharacterized protein</fullName>
    </submittedName>
</protein>
<gene>
    <name evidence="2" type="ORF">J7302_00380</name>
</gene>
<feature type="region of interest" description="Disordered" evidence="1">
    <location>
        <begin position="126"/>
        <end position="148"/>
    </location>
</feature>
<accession>A0ABS5XBT5</accession>
<organism evidence="2 3">
    <name type="scientific">Metapseudomonas boanensis</name>
    <dbReference type="NCBI Taxonomy" id="2822138"/>
    <lineage>
        <taxon>Bacteria</taxon>
        <taxon>Pseudomonadati</taxon>
        <taxon>Pseudomonadota</taxon>
        <taxon>Gammaproteobacteria</taxon>
        <taxon>Pseudomonadales</taxon>
        <taxon>Pseudomonadaceae</taxon>
        <taxon>Metapseudomonas</taxon>
    </lineage>
</organism>
<dbReference type="EMBL" id="JAGTIS010000001">
    <property type="protein sequence ID" value="MBT8764616.1"/>
    <property type="molecule type" value="Genomic_DNA"/>
</dbReference>
<keyword evidence="3" id="KW-1185">Reference proteome</keyword>
<comment type="caution">
    <text evidence="2">The sequence shown here is derived from an EMBL/GenBank/DDBJ whole genome shotgun (WGS) entry which is preliminary data.</text>
</comment>
<evidence type="ECO:0000256" key="1">
    <source>
        <dbReference type="SAM" id="MobiDB-lite"/>
    </source>
</evidence>
<dbReference type="Proteomes" id="UP001519667">
    <property type="component" value="Unassembled WGS sequence"/>
</dbReference>
<evidence type="ECO:0000313" key="3">
    <source>
        <dbReference type="Proteomes" id="UP001519667"/>
    </source>
</evidence>
<name>A0ABS5XBT5_9GAMM</name>